<feature type="region of interest" description="Disordered" evidence="1">
    <location>
        <begin position="700"/>
        <end position="720"/>
    </location>
</feature>
<accession>A0A8D9FQY5</accession>
<dbReference type="Pfam" id="PF03237">
    <property type="entry name" value="Terminase_6N"/>
    <property type="match status" value="1"/>
</dbReference>
<proteinExistence type="predicted"/>
<dbReference type="Gene3D" id="3.40.50.300">
    <property type="entry name" value="P-loop containing nucleotide triphosphate hydrolases"/>
    <property type="match status" value="1"/>
</dbReference>
<evidence type="ECO:0000313" key="2">
    <source>
        <dbReference type="EMBL" id="CAG7580201.1"/>
    </source>
</evidence>
<dbReference type="Gene3D" id="3.30.420.240">
    <property type="match status" value="1"/>
</dbReference>
<evidence type="ECO:0000256" key="1">
    <source>
        <dbReference type="SAM" id="MobiDB-lite"/>
    </source>
</evidence>
<dbReference type="EMBL" id="OU342829">
    <property type="protein sequence ID" value="CAG7580201.1"/>
    <property type="molecule type" value="Genomic_DNA"/>
</dbReference>
<sequence>MNKRIVFSSKMVEAITKQIDDGFLPSRAENPFFDGKVGLRKEKVTFSMTEEEKEEYIKCKLDVKYFANNYCKVKTEDGIYRIIRLRDYQYKILDMFQNPSNKFNILMASRQVGKTICSAIFILWYMLFHNDKNVLIAANKGDTAIEILDKAKAIYISLPFFLQKGISVWNQKTIKFDNGSRAKAFTMTATSSIGQAADMVYLDEFAYIPPNIADSFYKSIQPTLVSIENSKMIITSTPNGLNLFHKLLTDAEREAGDPLKNNFASMRVYWYQVPGRNVTYLRANQFKMANNDIDFKTVYDSVKKAFDPNDEHDANGLPIVSWKKNPETGEAEIHIQNSEDITMEEVSSVKFENTKGDMLPIGVIGEVSSWKLDAIKNIGGLEAFNQEYDLRFINAAKSLFPEETIERIQNNERDFDFMSHQVFNKLKWDYSNLKFIQDESIFNEASRKKIKGVISVDVAEGLGQDYSVINIFKIDRKTDELIDKQKQYYQSFTDFFCLKQIGMFRSNLVSVGQLSELLYLLAFEYFDEDNFKIVLELNNHGHAVLASIKNVFNQDNNFGSHIFFRFKHRSDSTEKKIGVKVGPGNKKIMVKDYQGRIQYQDIIVYEKNNISEITTFIKHETRAGNVTYQADGSCKDDTVMTLVNMSSVFEDNIFNDMVDEFRRSLGDISLDKSIDEVLKDAESRNGTDYKTFIDTARRTKRQQHTNPYLTGKNWTNEIKR</sequence>
<organism evidence="2">
    <name type="scientific">uncultured marine phage</name>
    <dbReference type="NCBI Taxonomy" id="707152"/>
    <lineage>
        <taxon>Viruses</taxon>
        <taxon>environmental samples</taxon>
    </lineage>
</organism>
<reference evidence="2" key="1">
    <citation type="submission" date="2021-06" db="EMBL/GenBank/DDBJ databases">
        <authorList>
            <person name="Gannon L."/>
            <person name="Redgwell R T."/>
            <person name="Michniewski S."/>
            <person name="Harrison D C."/>
            <person name="Millard A."/>
        </authorList>
    </citation>
    <scope>NUCLEOTIDE SEQUENCE</scope>
</reference>
<dbReference type="SUPFAM" id="SSF52540">
    <property type="entry name" value="P-loop containing nucleoside triphosphate hydrolases"/>
    <property type="match status" value="1"/>
</dbReference>
<name>A0A8D9FQY5_9VIRU</name>
<feature type="compositionally biased region" description="Polar residues" evidence="1">
    <location>
        <begin position="704"/>
        <end position="720"/>
    </location>
</feature>
<protein>
    <submittedName>
        <fullName evidence="2">Gp17 terminase large subunit</fullName>
    </submittedName>
</protein>
<gene>
    <name evidence="2" type="ORF">SLAVMIC_00297</name>
</gene>
<dbReference type="InterPro" id="IPR027417">
    <property type="entry name" value="P-loop_NTPase"/>
</dbReference>